<dbReference type="Pfam" id="PF00460">
    <property type="entry name" value="Flg_bb_rod"/>
    <property type="match status" value="1"/>
</dbReference>
<keyword evidence="3 4" id="KW-0975">Bacterial flagellum</keyword>
<evidence type="ECO:0000259" key="6">
    <source>
        <dbReference type="Pfam" id="PF06429"/>
    </source>
</evidence>
<evidence type="ECO:0000256" key="2">
    <source>
        <dbReference type="ARBA" id="ARBA00009677"/>
    </source>
</evidence>
<dbReference type="InterPro" id="IPR010930">
    <property type="entry name" value="Flg_bb/hook_C_dom"/>
</dbReference>
<dbReference type="Pfam" id="PF22692">
    <property type="entry name" value="LlgE_F_G_D1"/>
    <property type="match status" value="1"/>
</dbReference>
<evidence type="ECO:0000259" key="7">
    <source>
        <dbReference type="Pfam" id="PF22692"/>
    </source>
</evidence>
<dbReference type="AlphaFoldDB" id="A0A6L7G979"/>
<keyword evidence="9" id="KW-1185">Reference proteome</keyword>
<dbReference type="InterPro" id="IPR053967">
    <property type="entry name" value="LlgE_F_G-like_D1"/>
</dbReference>
<dbReference type="InterPro" id="IPR001444">
    <property type="entry name" value="Flag_bb_rod_N"/>
</dbReference>
<dbReference type="PROSITE" id="PS00588">
    <property type="entry name" value="FLAGELLA_BB_ROD"/>
    <property type="match status" value="1"/>
</dbReference>
<dbReference type="PANTHER" id="PTHR30435">
    <property type="entry name" value="FLAGELLAR PROTEIN"/>
    <property type="match status" value="1"/>
</dbReference>
<feature type="domain" description="Flagellar basal body rod protein N-terminal" evidence="5">
    <location>
        <begin position="12"/>
        <end position="35"/>
    </location>
</feature>
<dbReference type="InterPro" id="IPR019776">
    <property type="entry name" value="Flagellar_basal_body_rod_CS"/>
</dbReference>
<evidence type="ECO:0000313" key="8">
    <source>
        <dbReference type="EMBL" id="MXN20088.1"/>
    </source>
</evidence>
<gene>
    <name evidence="8" type="ORF">GR170_19815</name>
</gene>
<dbReference type="GO" id="GO:0030694">
    <property type="term" value="C:bacterial-type flagellum basal body, rod"/>
    <property type="evidence" value="ECO:0007669"/>
    <property type="project" value="UniProtKB-UniRule"/>
</dbReference>
<dbReference type="InterPro" id="IPR037925">
    <property type="entry name" value="FlgE/F/G-like"/>
</dbReference>
<organism evidence="8 9">
    <name type="scientific">Pseudooceanicola albus</name>
    <dbReference type="NCBI Taxonomy" id="2692189"/>
    <lineage>
        <taxon>Bacteria</taxon>
        <taxon>Pseudomonadati</taxon>
        <taxon>Pseudomonadota</taxon>
        <taxon>Alphaproteobacteria</taxon>
        <taxon>Rhodobacterales</taxon>
        <taxon>Paracoccaceae</taxon>
        <taxon>Pseudooceanicola</taxon>
    </lineage>
</organism>
<dbReference type="Proteomes" id="UP000477911">
    <property type="component" value="Unassembled WGS sequence"/>
</dbReference>
<evidence type="ECO:0000313" key="9">
    <source>
        <dbReference type="Proteomes" id="UP000477911"/>
    </source>
</evidence>
<dbReference type="EMBL" id="WUMU01000023">
    <property type="protein sequence ID" value="MXN20088.1"/>
    <property type="molecule type" value="Genomic_DNA"/>
</dbReference>
<comment type="subunit">
    <text evidence="4">The basal body constitutes a major portion of the flagellar organelle and consists of five rings (E,L,P,S, and M) mounted on a central rod. The rod consists of about 26 subunits of FlgG in the distal portion, and FlgB, FlgC and FlgF are thought to build up the proximal portion of the rod with about 6 subunits each.</text>
</comment>
<comment type="similarity">
    <text evidence="2 4">Belongs to the flagella basal body rod proteins family.</text>
</comment>
<sequence length="236" mass="25156">MENAGYTTLARLSGLMREMTVIANNIANANTTGFRQEDLIFSEYIAPVDDGPSLSMAEANLQWINYAQGTLEQTGGPLDFAIEGDGYFVIQTPNGDRLTRAGSFASSNAGDLVTNDGYPVLDSGGAPVFVPPDVDVSVGADGTLSANGQAIGQIGIVRPLDPLALVREGGVMFRADAGTEPVEDPRVLQGFLEASNVDPIGQVARMVEVQRAYELGQSFLDKEDERIRTSLQTLLK</sequence>
<keyword evidence="8" id="KW-0282">Flagellum</keyword>
<dbReference type="RefSeq" id="WP_160896211.1">
    <property type="nucleotide sequence ID" value="NZ_WUMU01000023.1"/>
</dbReference>
<feature type="domain" description="Flagellar hook protein FlgE/F/G-like D1" evidence="7">
    <location>
        <begin position="81"/>
        <end position="146"/>
    </location>
</feature>
<keyword evidence="8" id="KW-0966">Cell projection</keyword>
<evidence type="ECO:0000259" key="5">
    <source>
        <dbReference type="Pfam" id="PF00460"/>
    </source>
</evidence>
<proteinExistence type="inferred from homology"/>
<comment type="caution">
    <text evidence="8">The sequence shown here is derived from an EMBL/GenBank/DDBJ whole genome shotgun (WGS) entry which is preliminary data.</text>
</comment>
<protein>
    <recommendedName>
        <fullName evidence="4">Flagellar basal-body rod protein FlgF</fullName>
    </recommendedName>
</protein>
<evidence type="ECO:0000256" key="3">
    <source>
        <dbReference type="ARBA" id="ARBA00023143"/>
    </source>
</evidence>
<dbReference type="NCBIfam" id="NF009332">
    <property type="entry name" value="PRK12690.1"/>
    <property type="match status" value="1"/>
</dbReference>
<evidence type="ECO:0000256" key="4">
    <source>
        <dbReference type="RuleBase" id="RU362116"/>
    </source>
</evidence>
<dbReference type="InterPro" id="IPR020013">
    <property type="entry name" value="Flagellar_FlgE/F/G"/>
</dbReference>
<dbReference type="NCBIfam" id="TIGR02490">
    <property type="entry name" value="flgF"/>
    <property type="match status" value="1"/>
</dbReference>
<reference evidence="8 9" key="1">
    <citation type="submission" date="2019-12" db="EMBL/GenBank/DDBJ databases">
        <authorList>
            <person name="Li M."/>
        </authorList>
    </citation>
    <scope>NUCLEOTIDE SEQUENCE [LARGE SCALE GENOMIC DNA]</scope>
    <source>
        <strain evidence="8 9">GBMRC 2024</strain>
    </source>
</reference>
<comment type="subcellular location">
    <subcellularLocation>
        <location evidence="1 4">Bacterial flagellum basal body</location>
    </subcellularLocation>
</comment>
<dbReference type="GO" id="GO:0071978">
    <property type="term" value="P:bacterial-type flagellum-dependent swarming motility"/>
    <property type="evidence" value="ECO:0007669"/>
    <property type="project" value="TreeGrafter"/>
</dbReference>
<dbReference type="PANTHER" id="PTHR30435:SF19">
    <property type="entry name" value="FLAGELLAR BASAL-BODY ROD PROTEIN FLGG"/>
    <property type="match status" value="1"/>
</dbReference>
<name>A0A6L7G979_9RHOB</name>
<evidence type="ECO:0000256" key="1">
    <source>
        <dbReference type="ARBA" id="ARBA00004117"/>
    </source>
</evidence>
<dbReference type="NCBIfam" id="TIGR03506">
    <property type="entry name" value="FlgEFG_subfam"/>
    <property type="match status" value="1"/>
</dbReference>
<dbReference type="SUPFAM" id="SSF117143">
    <property type="entry name" value="Flagellar hook protein flgE"/>
    <property type="match status" value="1"/>
</dbReference>
<feature type="domain" description="Flagellar basal-body/hook protein C-terminal" evidence="6">
    <location>
        <begin position="189"/>
        <end position="232"/>
    </location>
</feature>
<dbReference type="InterPro" id="IPR012836">
    <property type="entry name" value="FlgF"/>
</dbReference>
<accession>A0A6L7G979</accession>
<dbReference type="Pfam" id="PF06429">
    <property type="entry name" value="Flg_bbr_C"/>
    <property type="match status" value="1"/>
</dbReference>
<keyword evidence="8" id="KW-0969">Cilium</keyword>